<sequence length="200" mass="23134">MATAAIAVMGLLISFYQFLKGKAEKREAQAVLIDAWWVRVDFNDDDSHDNLHVRLRKGAKEKLNYDIPVEDPKQYCTGIAIRNSSNAPITDLHVHSFGYVMQNGTRTHRIEKKPLLVQALLPPGEYICLEISDSANLTKYVSGWTYPESVESYMAKVRPILNSEKWLVKSISFTDVNGRRWKRSYKRHKLTLKKRHRFIL</sequence>
<dbReference type="EMBL" id="JBANBB010000001">
    <property type="protein sequence ID" value="MEK0306944.1"/>
    <property type="molecule type" value="Genomic_DNA"/>
</dbReference>
<evidence type="ECO:0000313" key="2">
    <source>
        <dbReference type="Proteomes" id="UP001373159"/>
    </source>
</evidence>
<gene>
    <name evidence="1" type="ORF">V8P97_05655</name>
</gene>
<dbReference type="RefSeq" id="WP_340486250.1">
    <property type="nucleotide sequence ID" value="NZ_JBANDZ010000001.1"/>
</dbReference>
<name>A0ABU8ZP17_9BIFI</name>
<protein>
    <submittedName>
        <fullName evidence="1">Uncharacterized protein</fullName>
    </submittedName>
</protein>
<organism evidence="1 2">
    <name type="scientific">Bifidobacterium favimelis</name>
    <dbReference type="NCBI Taxonomy" id="3122979"/>
    <lineage>
        <taxon>Bacteria</taxon>
        <taxon>Bacillati</taxon>
        <taxon>Actinomycetota</taxon>
        <taxon>Actinomycetes</taxon>
        <taxon>Bifidobacteriales</taxon>
        <taxon>Bifidobacteriaceae</taxon>
        <taxon>Bifidobacterium</taxon>
    </lineage>
</organism>
<comment type="caution">
    <text evidence="1">The sequence shown here is derived from an EMBL/GenBank/DDBJ whole genome shotgun (WGS) entry which is preliminary data.</text>
</comment>
<accession>A0ABU8ZP17</accession>
<reference evidence="1 2" key="1">
    <citation type="submission" date="2024-02" db="EMBL/GenBank/DDBJ databases">
        <title>Bifidobacterium honeyensis sp. nov., isolated from the comb honey.</title>
        <authorList>
            <person name="Liu W."/>
            <person name="Li Y."/>
        </authorList>
    </citation>
    <scope>NUCLEOTIDE SEQUENCE [LARGE SCALE GENOMIC DNA]</scope>
    <source>
        <strain evidence="1 2">IMAU50988</strain>
    </source>
</reference>
<evidence type="ECO:0000313" key="1">
    <source>
        <dbReference type="EMBL" id="MEK0306944.1"/>
    </source>
</evidence>
<keyword evidence="2" id="KW-1185">Reference proteome</keyword>
<dbReference type="Proteomes" id="UP001373159">
    <property type="component" value="Unassembled WGS sequence"/>
</dbReference>
<proteinExistence type="predicted"/>